<protein>
    <recommendedName>
        <fullName evidence="1">tRNA pseudouridine(55) synthase</fullName>
        <ecNumber evidence="1">5.4.99.25</ecNumber>
    </recommendedName>
</protein>
<feature type="domain" description="Pus10-like C-terminal" evidence="6">
    <location>
        <begin position="590"/>
        <end position="637"/>
    </location>
</feature>
<dbReference type="Gene3D" id="3.30.70.3190">
    <property type="match status" value="2"/>
</dbReference>
<dbReference type="Pfam" id="PF21238">
    <property type="entry name" value="Pus10_C"/>
    <property type="match status" value="2"/>
</dbReference>
<feature type="domain" description="Pus10-like C-terminal" evidence="6">
    <location>
        <begin position="360"/>
        <end position="538"/>
    </location>
</feature>
<keyword evidence="8" id="KW-1185">Reference proteome</keyword>
<dbReference type="InterPro" id="IPR048742">
    <property type="entry name" value="Pus10_N_euk"/>
</dbReference>
<comment type="caution">
    <text evidence="7">The sequence shown here is derived from an EMBL/GenBank/DDBJ whole genome shotgun (WGS) entry which is preliminary data.</text>
</comment>
<dbReference type="FunFam" id="3.30.70.2510:FF:000001">
    <property type="entry name" value="tRNA pseudouridine synthase Pus10"/>
    <property type="match status" value="1"/>
</dbReference>
<dbReference type="EMBL" id="JADGJD010000192">
    <property type="protein sequence ID" value="KAJ3053633.1"/>
    <property type="molecule type" value="Genomic_DNA"/>
</dbReference>
<evidence type="ECO:0000256" key="3">
    <source>
        <dbReference type="ARBA" id="ARBA00023235"/>
    </source>
</evidence>
<keyword evidence="2" id="KW-0819">tRNA processing</keyword>
<organism evidence="7 8">
    <name type="scientific">Rhizophlyctis rosea</name>
    <dbReference type="NCBI Taxonomy" id="64517"/>
    <lineage>
        <taxon>Eukaryota</taxon>
        <taxon>Fungi</taxon>
        <taxon>Fungi incertae sedis</taxon>
        <taxon>Chytridiomycota</taxon>
        <taxon>Chytridiomycota incertae sedis</taxon>
        <taxon>Chytridiomycetes</taxon>
        <taxon>Rhizophlyctidales</taxon>
        <taxon>Rhizophlyctidaceae</taxon>
        <taxon>Rhizophlyctis</taxon>
    </lineage>
</organism>
<evidence type="ECO:0000313" key="8">
    <source>
        <dbReference type="Proteomes" id="UP001212841"/>
    </source>
</evidence>
<proteinExistence type="predicted"/>
<evidence type="ECO:0000256" key="1">
    <source>
        <dbReference type="ARBA" id="ARBA00012787"/>
    </source>
</evidence>
<feature type="compositionally biased region" description="Basic and acidic residues" evidence="4">
    <location>
        <begin position="112"/>
        <end position="128"/>
    </location>
</feature>
<evidence type="ECO:0000259" key="6">
    <source>
        <dbReference type="Pfam" id="PF21238"/>
    </source>
</evidence>
<dbReference type="InterPro" id="IPR048741">
    <property type="entry name" value="Pus10-like_C"/>
</dbReference>
<evidence type="ECO:0000313" key="7">
    <source>
        <dbReference type="EMBL" id="KAJ3053633.1"/>
    </source>
</evidence>
<sequence length="661" mass="72860">MTASATIAKRFLAQISPSLLPPVHNANPAAWERLTGHLVSANFCPRCVLRFLGIRDRVLHRHFPSQLGVIKVANKDELLERMEAGGAPSLDSLKTEADDAHADMTEFVENGKGVKRERDAEDEGEKRIKPSPTLPPISDPTTSTQSDASYTVKVELTIEVPFNDTPQTAYPPDCTCPACLGLLQMDHKSLSQRADGMYTSENYVLGEQTFVVSMRLPAQLAIRQRAGVLFVESVQRSDDIAPEAIETKEILRNLLTDTFSEITGLTFSSHSPFSVNFHIDHPETTTEYEFMTQIPEADFKIKKARQKGQIIIIGAGPDKITKAVGKLELPHFKAAHMIPPPAVHTEPKVVEVTLSHGPVYVAGRYNKYKRGISNSPWEIGGTRLAEDSVEELICPKIDAAFRCQEHRFSSAGREDADVLMLGHGRPFYFELVNPKVAVLDQERMSTIEKQINAHVGEKVGVRDLQVVTKEGTRVLKDSAATKSKSYSCLIRLSEPVTQEKLDEVSALGQIKVAQQNPSRVPRRADLLRHKLIESLHLRFDPLDRESSDNASIRATKSSDPLSSITLVGTHQDIPPPSTDHVDEKAPTFTQIRADMRTSAGTYVKEFVHGDGGRTNPCLAGLLGVERAEVLALDVLEVHLDWPGKVDVEGVNPIDVMSTPAP</sequence>
<dbReference type="Pfam" id="PF21237">
    <property type="entry name" value="Pus10_N_euk"/>
    <property type="match status" value="1"/>
</dbReference>
<dbReference type="InterPro" id="IPR039894">
    <property type="entry name" value="Pus10-like"/>
</dbReference>
<evidence type="ECO:0000259" key="5">
    <source>
        <dbReference type="Pfam" id="PF21237"/>
    </source>
</evidence>
<dbReference type="PANTHER" id="PTHR21568">
    <property type="entry name" value="TRNA PSEUDOURIDINE SYNTHASE PUS10"/>
    <property type="match status" value="1"/>
</dbReference>
<dbReference type="AlphaFoldDB" id="A0AAD5X6P8"/>
<dbReference type="PANTHER" id="PTHR21568:SF0">
    <property type="entry name" value="TRNA PSEUDOURIDINE SYNTHASE PUS10"/>
    <property type="match status" value="1"/>
</dbReference>
<dbReference type="GO" id="GO:0031119">
    <property type="term" value="P:tRNA pseudouridine synthesis"/>
    <property type="evidence" value="ECO:0007669"/>
    <property type="project" value="TreeGrafter"/>
</dbReference>
<reference evidence="7" key="1">
    <citation type="submission" date="2020-05" db="EMBL/GenBank/DDBJ databases">
        <title>Phylogenomic resolution of chytrid fungi.</title>
        <authorList>
            <person name="Stajich J.E."/>
            <person name="Amses K."/>
            <person name="Simmons R."/>
            <person name="Seto K."/>
            <person name="Myers J."/>
            <person name="Bonds A."/>
            <person name="Quandt C.A."/>
            <person name="Barry K."/>
            <person name="Liu P."/>
            <person name="Grigoriev I."/>
            <person name="Longcore J.E."/>
            <person name="James T.Y."/>
        </authorList>
    </citation>
    <scope>NUCLEOTIDE SEQUENCE</scope>
    <source>
        <strain evidence="7">JEL0318</strain>
    </source>
</reference>
<dbReference type="Proteomes" id="UP001212841">
    <property type="component" value="Unassembled WGS sequence"/>
</dbReference>
<name>A0AAD5X6P8_9FUNG</name>
<gene>
    <name evidence="7" type="primary">PUS10</name>
    <name evidence="7" type="ORF">HK097_003792</name>
</gene>
<feature type="region of interest" description="Disordered" evidence="4">
    <location>
        <begin position="108"/>
        <end position="146"/>
    </location>
</feature>
<evidence type="ECO:0000256" key="2">
    <source>
        <dbReference type="ARBA" id="ARBA00022694"/>
    </source>
</evidence>
<dbReference type="EC" id="5.4.99.25" evidence="1"/>
<dbReference type="Gene3D" id="3.30.70.2510">
    <property type="match status" value="1"/>
</dbReference>
<accession>A0AAD5X6P8</accession>
<feature type="domain" description="Pus10 N-terminal eukaryotes" evidence="5">
    <location>
        <begin position="176"/>
        <end position="347"/>
    </location>
</feature>
<dbReference type="GO" id="GO:0160148">
    <property type="term" value="F:tRNA pseudouridine(55) synthase activity"/>
    <property type="evidence" value="ECO:0007669"/>
    <property type="project" value="UniProtKB-EC"/>
</dbReference>
<evidence type="ECO:0000256" key="4">
    <source>
        <dbReference type="SAM" id="MobiDB-lite"/>
    </source>
</evidence>
<keyword evidence="3" id="KW-0413">Isomerase</keyword>